<dbReference type="SUPFAM" id="SSF55205">
    <property type="entry name" value="EPT/RTPC-like"/>
    <property type="match status" value="1"/>
</dbReference>
<dbReference type="EMBL" id="JABWDY010032111">
    <property type="protein sequence ID" value="KAF5184450.1"/>
    <property type="molecule type" value="Genomic_DNA"/>
</dbReference>
<keyword evidence="4" id="KW-0132">Cell division</keyword>
<dbReference type="GO" id="GO:0071555">
    <property type="term" value="P:cell wall organization"/>
    <property type="evidence" value="ECO:0007669"/>
    <property type="project" value="UniProtKB-KW"/>
</dbReference>
<dbReference type="InterPro" id="IPR013792">
    <property type="entry name" value="RNA3'P_cycl/enolpyr_Trfase_a/b"/>
</dbReference>
<dbReference type="InterPro" id="IPR001986">
    <property type="entry name" value="Enolpyruvate_Tfrase_dom"/>
</dbReference>
<keyword evidence="19" id="KW-1185">Reference proteome</keyword>
<keyword evidence="7" id="KW-0573">Peptidoglycan synthesis</keyword>
<evidence type="ECO:0000313" key="19">
    <source>
        <dbReference type="Proteomes" id="UP000554482"/>
    </source>
</evidence>
<keyword evidence="8" id="KW-0131">Cell cycle</keyword>
<proteinExistence type="inferred from homology"/>
<dbReference type="CDD" id="cd01555">
    <property type="entry name" value="UdpNAET"/>
    <property type="match status" value="1"/>
</dbReference>
<dbReference type="GO" id="GO:0008360">
    <property type="term" value="P:regulation of cell shape"/>
    <property type="evidence" value="ECO:0007669"/>
    <property type="project" value="UniProtKB-KW"/>
</dbReference>
<evidence type="ECO:0000256" key="5">
    <source>
        <dbReference type="ARBA" id="ARBA00022679"/>
    </source>
</evidence>
<evidence type="ECO:0000256" key="14">
    <source>
        <dbReference type="ARBA" id="ARBA00042842"/>
    </source>
</evidence>
<comment type="subcellular location">
    <subcellularLocation>
        <location evidence="1">Cytoplasm</location>
    </subcellularLocation>
</comment>
<dbReference type="Pfam" id="PF00275">
    <property type="entry name" value="EPSP_synthase"/>
    <property type="match status" value="1"/>
</dbReference>
<evidence type="ECO:0000256" key="2">
    <source>
        <dbReference type="ARBA" id="ARBA00004752"/>
    </source>
</evidence>
<dbReference type="Gene3D" id="3.65.10.10">
    <property type="entry name" value="Enolpyruvate transferase domain"/>
    <property type="match status" value="2"/>
</dbReference>
<comment type="catalytic activity">
    <reaction evidence="15">
        <text>phosphoenolpyruvate + UDP-N-acetyl-alpha-D-glucosamine = UDP-N-acetyl-3-O-(1-carboxyvinyl)-alpha-D-glucosamine + phosphate</text>
        <dbReference type="Rhea" id="RHEA:18681"/>
        <dbReference type="ChEBI" id="CHEBI:43474"/>
        <dbReference type="ChEBI" id="CHEBI:57705"/>
        <dbReference type="ChEBI" id="CHEBI:58702"/>
        <dbReference type="ChEBI" id="CHEBI:68483"/>
        <dbReference type="EC" id="2.5.1.7"/>
    </reaction>
</comment>
<dbReference type="NCBIfam" id="NF006873">
    <property type="entry name" value="PRK09369.1"/>
    <property type="match status" value="1"/>
</dbReference>
<dbReference type="EC" id="2.5.1.7" evidence="11"/>
<dbReference type="HAMAP" id="MF_00111">
    <property type="entry name" value="MurA"/>
    <property type="match status" value="1"/>
</dbReference>
<evidence type="ECO:0000256" key="4">
    <source>
        <dbReference type="ARBA" id="ARBA00022618"/>
    </source>
</evidence>
<evidence type="ECO:0000256" key="3">
    <source>
        <dbReference type="ARBA" id="ARBA00022490"/>
    </source>
</evidence>
<dbReference type="Proteomes" id="UP000554482">
    <property type="component" value="Unassembled WGS sequence"/>
</dbReference>
<dbReference type="GO" id="GO:0005737">
    <property type="term" value="C:cytoplasm"/>
    <property type="evidence" value="ECO:0007669"/>
    <property type="project" value="UniProtKB-SubCell"/>
</dbReference>
<evidence type="ECO:0000256" key="13">
    <source>
        <dbReference type="ARBA" id="ARBA00042443"/>
    </source>
</evidence>
<evidence type="ECO:0000256" key="9">
    <source>
        <dbReference type="ARBA" id="ARBA00023316"/>
    </source>
</evidence>
<comment type="pathway">
    <text evidence="2">Cell wall biogenesis; peptidoglycan biosynthesis.</text>
</comment>
<dbReference type="InterPro" id="IPR050068">
    <property type="entry name" value="MurA_subfamily"/>
</dbReference>
<dbReference type="InterPro" id="IPR005750">
    <property type="entry name" value="UDP_GlcNAc_COvinyl_MurA"/>
</dbReference>
<keyword evidence="9" id="KW-0961">Cell wall biogenesis/degradation</keyword>
<comment type="caution">
    <text evidence="18">The sequence shown here is derived from an EMBL/GenBank/DDBJ whole genome shotgun (WGS) entry which is preliminary data.</text>
</comment>
<keyword evidence="5 18" id="KW-0808">Transferase</keyword>
<dbReference type="PANTHER" id="PTHR43783">
    <property type="entry name" value="UDP-N-ACETYLGLUCOSAMINE 1-CARBOXYVINYLTRANSFERASE"/>
    <property type="match status" value="1"/>
</dbReference>
<dbReference type="GO" id="GO:0051301">
    <property type="term" value="P:cell division"/>
    <property type="evidence" value="ECO:0007669"/>
    <property type="project" value="UniProtKB-KW"/>
</dbReference>
<dbReference type="GO" id="GO:0019277">
    <property type="term" value="P:UDP-N-acetylgalactosamine biosynthetic process"/>
    <property type="evidence" value="ECO:0007669"/>
    <property type="project" value="InterPro"/>
</dbReference>
<gene>
    <name evidence="18" type="ORF">FRX31_025966</name>
</gene>
<dbReference type="AlphaFoldDB" id="A0A7J6VK30"/>
<reference evidence="18 19" key="1">
    <citation type="submission" date="2020-06" db="EMBL/GenBank/DDBJ databases">
        <title>Transcriptomic and genomic resources for Thalictrum thalictroides and T. hernandezii: Facilitating candidate gene discovery in an emerging model plant lineage.</title>
        <authorList>
            <person name="Arias T."/>
            <person name="Riano-Pachon D.M."/>
            <person name="Di Stilio V.S."/>
        </authorList>
    </citation>
    <scope>NUCLEOTIDE SEQUENCE [LARGE SCALE GENOMIC DNA]</scope>
    <source>
        <strain evidence="19">cv. WT478/WT964</strain>
        <tissue evidence="18">Leaves</tissue>
    </source>
</reference>
<evidence type="ECO:0000256" key="12">
    <source>
        <dbReference type="ARBA" id="ARBA00039754"/>
    </source>
</evidence>
<evidence type="ECO:0000256" key="7">
    <source>
        <dbReference type="ARBA" id="ARBA00022984"/>
    </source>
</evidence>
<evidence type="ECO:0000313" key="18">
    <source>
        <dbReference type="EMBL" id="KAF5184450.1"/>
    </source>
</evidence>
<dbReference type="NCBIfam" id="TIGR01072">
    <property type="entry name" value="murA"/>
    <property type="match status" value="1"/>
</dbReference>
<feature type="region of interest" description="Disordered" evidence="16">
    <location>
        <begin position="1"/>
        <end position="29"/>
    </location>
</feature>
<dbReference type="OrthoDB" id="1718875at2759"/>
<evidence type="ECO:0000259" key="17">
    <source>
        <dbReference type="Pfam" id="PF00275"/>
    </source>
</evidence>
<evidence type="ECO:0000256" key="8">
    <source>
        <dbReference type="ARBA" id="ARBA00023306"/>
    </source>
</evidence>
<accession>A0A7J6VK30</accession>
<evidence type="ECO:0000256" key="15">
    <source>
        <dbReference type="ARBA" id="ARBA00047527"/>
    </source>
</evidence>
<evidence type="ECO:0000256" key="1">
    <source>
        <dbReference type="ARBA" id="ARBA00004496"/>
    </source>
</evidence>
<evidence type="ECO:0000256" key="11">
    <source>
        <dbReference type="ARBA" id="ARBA00039108"/>
    </source>
</evidence>
<dbReference type="GO" id="GO:0008760">
    <property type="term" value="F:UDP-N-acetylglucosamine 1-carboxyvinyltransferase activity"/>
    <property type="evidence" value="ECO:0007669"/>
    <property type="project" value="UniProtKB-EC"/>
</dbReference>
<evidence type="ECO:0000256" key="6">
    <source>
        <dbReference type="ARBA" id="ARBA00022960"/>
    </source>
</evidence>
<evidence type="ECO:0000256" key="10">
    <source>
        <dbReference type="ARBA" id="ARBA00038367"/>
    </source>
</evidence>
<name>A0A7J6VK30_THATH</name>
<comment type="similarity">
    <text evidence="10">Belongs to the EPSP synthase family. MurA subfamily.</text>
</comment>
<protein>
    <recommendedName>
        <fullName evidence="12">UDP-N-acetylglucosamine 1-carboxyvinyltransferase</fullName>
        <ecNumber evidence="11">2.5.1.7</ecNumber>
    </recommendedName>
    <alternativeName>
        <fullName evidence="13">Enoylpyruvate transferase</fullName>
    </alternativeName>
    <alternativeName>
        <fullName evidence="14">UDP-N-acetylglucosamine enolpyruvyl transferase</fullName>
    </alternativeName>
</protein>
<keyword evidence="3" id="KW-0963">Cytoplasm</keyword>
<organism evidence="18 19">
    <name type="scientific">Thalictrum thalictroides</name>
    <name type="common">Rue-anemone</name>
    <name type="synonym">Anemone thalictroides</name>
    <dbReference type="NCBI Taxonomy" id="46969"/>
    <lineage>
        <taxon>Eukaryota</taxon>
        <taxon>Viridiplantae</taxon>
        <taxon>Streptophyta</taxon>
        <taxon>Embryophyta</taxon>
        <taxon>Tracheophyta</taxon>
        <taxon>Spermatophyta</taxon>
        <taxon>Magnoliopsida</taxon>
        <taxon>Ranunculales</taxon>
        <taxon>Ranunculaceae</taxon>
        <taxon>Thalictroideae</taxon>
        <taxon>Thalictrum</taxon>
    </lineage>
</organism>
<keyword evidence="6" id="KW-0133">Cell shape</keyword>
<sequence>MSSSSSSNFTNPSTQQQTHLSLTFPKKPTSPSLHKPSFFTPITSSNSIHTKLVVSGGCKLSGHVNISGSKNSALAILAGTLCCSGTTKLCNIPNVSDIRTMTLVLRSLGVEVEVFNGEMIVNTDGICSVEPCDDAVGRFRAGFFVAGPLLARFGEAVIAMPGGCDIGARPIDIYVQGFRALGANVELRERKLYTHAANGKGLVAGRFRLDFPSVGATETLMMAASMADGVTVLSNVAQEPEVVDLARFLNDCGASVDGAGSNTLVINGRKKLHGPEFSVIPDRIEAGTFLIAAAITGSSFSMSPVIPSHLTSVIEKLSNAGCHIIQNEPNTLEIAAVPLETMQSLQSFNIKTGPFPQFPTDLQPQTMGLLTMCKGQSIVEELVFEGRMSHVRELQKLGACIRVCGSTAVINGKGQGSSLRGARVVANDLRSGAALVLAGLASEGITEIEGVTHIDRGYENLETKLFCLGADIVRKSSSLATQL</sequence>
<evidence type="ECO:0000256" key="16">
    <source>
        <dbReference type="SAM" id="MobiDB-lite"/>
    </source>
</evidence>
<dbReference type="PANTHER" id="PTHR43783:SF1">
    <property type="entry name" value="UDP-N-ACETYLGLUCOSAMINE 1-CARBOXYVINYLTRANSFERASE"/>
    <property type="match status" value="1"/>
</dbReference>
<feature type="compositionally biased region" description="Polar residues" evidence="16">
    <location>
        <begin position="8"/>
        <end position="21"/>
    </location>
</feature>
<dbReference type="InterPro" id="IPR036968">
    <property type="entry name" value="Enolpyruvate_Tfrase_sf"/>
</dbReference>
<feature type="domain" description="Enolpyruvate transferase" evidence="17">
    <location>
        <begin position="56"/>
        <end position="465"/>
    </location>
</feature>